<proteinExistence type="predicted"/>
<dbReference type="PROSITE" id="PS51257">
    <property type="entry name" value="PROKAR_LIPOPROTEIN"/>
    <property type="match status" value="1"/>
</dbReference>
<dbReference type="EC" id="3.1.-.-" evidence="2"/>
<dbReference type="RefSeq" id="WP_377906953.1">
    <property type="nucleotide sequence ID" value="NZ_JBHRZS010000007.1"/>
</dbReference>
<protein>
    <submittedName>
        <fullName evidence="2">SGNH/GDSL hydrolase family protein</fullName>
        <ecNumber evidence="2">3.1.-.-</ecNumber>
    </submittedName>
</protein>
<evidence type="ECO:0000313" key="3">
    <source>
        <dbReference type="Proteomes" id="UP001595805"/>
    </source>
</evidence>
<dbReference type="InterPro" id="IPR036514">
    <property type="entry name" value="SGNH_hydro_sf"/>
</dbReference>
<dbReference type="EMBL" id="JBHRZS010000007">
    <property type="protein sequence ID" value="MFC3881606.1"/>
    <property type="molecule type" value="Genomic_DNA"/>
</dbReference>
<keyword evidence="3" id="KW-1185">Reference proteome</keyword>
<dbReference type="Proteomes" id="UP001595805">
    <property type="component" value="Unassembled WGS sequence"/>
</dbReference>
<reference evidence="3" key="1">
    <citation type="journal article" date="2019" name="Int. J. Syst. Evol. Microbiol.">
        <title>The Global Catalogue of Microorganisms (GCM) 10K type strain sequencing project: providing services to taxonomists for standard genome sequencing and annotation.</title>
        <authorList>
            <consortium name="The Broad Institute Genomics Platform"/>
            <consortium name="The Broad Institute Genome Sequencing Center for Infectious Disease"/>
            <person name="Wu L."/>
            <person name="Ma J."/>
        </authorList>
    </citation>
    <scope>NUCLEOTIDE SEQUENCE [LARGE SCALE GENOMIC DNA]</scope>
    <source>
        <strain evidence="3">CCUG 60523</strain>
    </source>
</reference>
<dbReference type="InterPro" id="IPR013830">
    <property type="entry name" value="SGNH_hydro"/>
</dbReference>
<evidence type="ECO:0000259" key="1">
    <source>
        <dbReference type="Pfam" id="PF13472"/>
    </source>
</evidence>
<gene>
    <name evidence="2" type="ORF">ACFOSV_15535</name>
</gene>
<organism evidence="2 3">
    <name type="scientific">Algoriphagus namhaensis</name>
    <dbReference type="NCBI Taxonomy" id="915353"/>
    <lineage>
        <taxon>Bacteria</taxon>
        <taxon>Pseudomonadati</taxon>
        <taxon>Bacteroidota</taxon>
        <taxon>Cytophagia</taxon>
        <taxon>Cytophagales</taxon>
        <taxon>Cyclobacteriaceae</taxon>
        <taxon>Algoriphagus</taxon>
    </lineage>
</organism>
<name>A0ABV8AUF8_9BACT</name>
<dbReference type="SUPFAM" id="SSF52266">
    <property type="entry name" value="SGNH hydrolase"/>
    <property type="match status" value="1"/>
</dbReference>
<evidence type="ECO:0000313" key="2">
    <source>
        <dbReference type="EMBL" id="MFC3881606.1"/>
    </source>
</evidence>
<sequence length="235" mass="26467">MLKQFFYYLSCFCIIAACSCSKDENITDQPIETRMMTYLALGDSYTIGEAVAEEERYPNQLIPLLENPQSWEKPKIIAKTGWTVDELDAGINEETTLSASYDLVTLLIGVNNQFRGRPVEEYAVDFEKMLLRAIGFAGNKPDHVVVLSIPDWGVTRFAQNRGVNQQEVAAGIDAYNQTKKEICDNYGVKYIDITEDYRAVGSQPEMQAEDGLHPSGLIYTDWAKKLANHVNTITF</sequence>
<dbReference type="Pfam" id="PF13472">
    <property type="entry name" value="Lipase_GDSL_2"/>
    <property type="match status" value="1"/>
</dbReference>
<dbReference type="GO" id="GO:0016787">
    <property type="term" value="F:hydrolase activity"/>
    <property type="evidence" value="ECO:0007669"/>
    <property type="project" value="UniProtKB-KW"/>
</dbReference>
<comment type="caution">
    <text evidence="2">The sequence shown here is derived from an EMBL/GenBank/DDBJ whole genome shotgun (WGS) entry which is preliminary data.</text>
</comment>
<accession>A0ABV8AUF8</accession>
<keyword evidence="2" id="KW-0378">Hydrolase</keyword>
<feature type="domain" description="SGNH hydrolase-type esterase" evidence="1">
    <location>
        <begin position="40"/>
        <end position="217"/>
    </location>
</feature>
<dbReference type="CDD" id="cd01832">
    <property type="entry name" value="SGNH_hydrolase_like_1"/>
    <property type="match status" value="1"/>
</dbReference>
<dbReference type="Gene3D" id="3.40.50.1110">
    <property type="entry name" value="SGNH hydrolase"/>
    <property type="match status" value="1"/>
</dbReference>